<comment type="similarity">
    <text evidence="4">Belongs to the DONSON family.</text>
</comment>
<dbReference type="InterPro" id="IPR024861">
    <property type="entry name" value="Donson"/>
</dbReference>
<keyword evidence="6" id="KW-1185">Reference proteome</keyword>
<name>A0ABM1EX77_PRICU</name>
<dbReference type="PANTHER" id="PTHR12972">
    <property type="entry name" value="DOWNSTREAM NEIGHBOR OF SON"/>
    <property type="match status" value="1"/>
</dbReference>
<evidence type="ECO:0000256" key="2">
    <source>
        <dbReference type="ARBA" id="ARBA00022473"/>
    </source>
</evidence>
<evidence type="ECO:0000313" key="7">
    <source>
        <dbReference type="RefSeq" id="XP_014676798.1"/>
    </source>
</evidence>
<keyword evidence="2" id="KW-0217">Developmental protein</keyword>
<evidence type="ECO:0000256" key="5">
    <source>
        <dbReference type="SAM" id="MobiDB-lite"/>
    </source>
</evidence>
<dbReference type="RefSeq" id="XP_014676798.1">
    <property type="nucleotide sequence ID" value="XM_014821312.1"/>
</dbReference>
<gene>
    <name evidence="7" type="primary">LOC106816690</name>
</gene>
<feature type="region of interest" description="Disordered" evidence="5">
    <location>
        <begin position="200"/>
        <end position="222"/>
    </location>
</feature>
<dbReference type="GeneID" id="106816690"/>
<feature type="region of interest" description="Disordered" evidence="5">
    <location>
        <begin position="25"/>
        <end position="46"/>
    </location>
</feature>
<accession>A0ABM1EX77</accession>
<proteinExistence type="inferred from homology"/>
<feature type="region of interest" description="Disordered" evidence="5">
    <location>
        <begin position="461"/>
        <end position="482"/>
    </location>
</feature>
<sequence length="482" mass="51899">MGSNRNSRTWPVCGDRREKTLRRIVSQSADVDRKQHGEHAPRRPITEVEATVGDNAEPEEGSCIAGQREEQVGRRGVRNGDRVARHTRVFASRLLSRSGGAAVCARCRKRAEPRPSYDASRRATRERQESLRSLMLLLRARHCPYFYVCAATFTALFRAAATGGATYEAVLTPTTSGFREALRKGGVNFTMPLNKSASGWESVKKNSTSERSPSLITQEGATADQVAESKEELQKEASCNNDDLDSHPYDMDLDAIELTTGKLKVQGGKSRKVDLYPESTVKVEGRDCQALYNYLLNSKSCVSNAGHQAGLPPTLLAPVAFHGATLDTLKVQHGSVRQAGGALYTLQLTGALLPSAVNGLCRLVAATQGGATFAATTVPRAGPHDAAQPRGRARRRSLPPAQRRDAAVRLRDRRGSGCLAAARCGADVSMDAHAFDLVAAVSAVHAAANFGMSEESADRVCRRASRGEPPTPRTAVRPGDCL</sequence>
<reference evidence="7" key="1">
    <citation type="submission" date="2025-08" db="UniProtKB">
        <authorList>
            <consortium name="RefSeq"/>
        </authorList>
    </citation>
    <scope>IDENTIFICATION</scope>
</reference>
<comment type="subcellular location">
    <subcellularLocation>
        <location evidence="1">Nucleus</location>
    </subcellularLocation>
</comment>
<keyword evidence="3" id="KW-0539">Nucleus</keyword>
<dbReference type="PANTHER" id="PTHR12972:SF0">
    <property type="entry name" value="PROTEIN DOWNSTREAM NEIGHBOR OF SON"/>
    <property type="match status" value="1"/>
</dbReference>
<feature type="compositionally biased region" description="Polar residues" evidence="5">
    <location>
        <begin position="209"/>
        <end position="220"/>
    </location>
</feature>
<dbReference type="PRINTS" id="PR02064">
    <property type="entry name" value="DONSON"/>
</dbReference>
<evidence type="ECO:0000256" key="3">
    <source>
        <dbReference type="ARBA" id="ARBA00023242"/>
    </source>
</evidence>
<organism evidence="6 7">
    <name type="scientific">Priapulus caudatus</name>
    <name type="common">Priapulid worm</name>
    <dbReference type="NCBI Taxonomy" id="37621"/>
    <lineage>
        <taxon>Eukaryota</taxon>
        <taxon>Metazoa</taxon>
        <taxon>Ecdysozoa</taxon>
        <taxon>Scalidophora</taxon>
        <taxon>Priapulida</taxon>
        <taxon>Priapulimorpha</taxon>
        <taxon>Priapulimorphida</taxon>
        <taxon>Priapulidae</taxon>
        <taxon>Priapulus</taxon>
    </lineage>
</organism>
<evidence type="ECO:0000313" key="6">
    <source>
        <dbReference type="Proteomes" id="UP000695022"/>
    </source>
</evidence>
<protein>
    <submittedName>
        <fullName evidence="7">Protein downstream neighbor of son homolog</fullName>
    </submittedName>
</protein>
<evidence type="ECO:0000256" key="1">
    <source>
        <dbReference type="ARBA" id="ARBA00004123"/>
    </source>
</evidence>
<feature type="region of interest" description="Disordered" evidence="5">
    <location>
        <begin position="377"/>
        <end position="408"/>
    </location>
</feature>
<feature type="compositionally biased region" description="Basic and acidic residues" evidence="5">
    <location>
        <begin position="30"/>
        <end position="46"/>
    </location>
</feature>
<dbReference type="Proteomes" id="UP000695022">
    <property type="component" value="Unplaced"/>
</dbReference>
<evidence type="ECO:0000256" key="4">
    <source>
        <dbReference type="ARBA" id="ARBA00025806"/>
    </source>
</evidence>